<protein>
    <submittedName>
        <fullName evidence="1">Uncharacterized protein</fullName>
    </submittedName>
</protein>
<gene>
    <name evidence="1" type="ORF">UCMB321_3385</name>
</gene>
<dbReference type="PATRIC" id="fig|226910.6.peg.3375"/>
<dbReference type="Proteomes" id="UP000031535">
    <property type="component" value="Unassembled WGS sequence"/>
</dbReference>
<evidence type="ECO:0000313" key="2">
    <source>
        <dbReference type="Proteomes" id="UP000031535"/>
    </source>
</evidence>
<dbReference type="AlphaFoldDB" id="A0A0C2I7N4"/>
<comment type="caution">
    <text evidence="1">The sequence shown here is derived from an EMBL/GenBank/DDBJ whole genome shotgun (WGS) entry which is preliminary data.</text>
</comment>
<proteinExistence type="predicted"/>
<name>A0A0C2I7N4_9PSED</name>
<organism evidence="1 2">
    <name type="scientific">Pseudomonas batumici</name>
    <dbReference type="NCBI Taxonomy" id="226910"/>
    <lineage>
        <taxon>Bacteria</taxon>
        <taxon>Pseudomonadati</taxon>
        <taxon>Pseudomonadota</taxon>
        <taxon>Gammaproteobacteria</taxon>
        <taxon>Pseudomonadales</taxon>
        <taxon>Pseudomonadaceae</taxon>
        <taxon>Pseudomonas</taxon>
    </lineage>
</organism>
<keyword evidence="2" id="KW-1185">Reference proteome</keyword>
<dbReference type="EMBL" id="JXDG01000042">
    <property type="protein sequence ID" value="KIH82930.1"/>
    <property type="molecule type" value="Genomic_DNA"/>
</dbReference>
<reference evidence="1 2" key="1">
    <citation type="submission" date="2015-01" db="EMBL/GenBank/DDBJ databases">
        <title>Complete genome of Pseudomonas batumici UCM B-321 producer of the batumin antibiotic with strong antistaphilococcal and potential anticancer activity.</title>
        <authorList>
            <person name="Klochko V.V."/>
            <person name="Zelena L.B."/>
            <person name="Elena K.A."/>
            <person name="Reva O.N."/>
        </authorList>
    </citation>
    <scope>NUCLEOTIDE SEQUENCE [LARGE SCALE GENOMIC DNA]</scope>
    <source>
        <strain evidence="1 2">UCM B-321</strain>
    </source>
</reference>
<evidence type="ECO:0000313" key="1">
    <source>
        <dbReference type="EMBL" id="KIH82930.1"/>
    </source>
</evidence>
<accession>A0A0C2I7N4</accession>
<sequence>MVLGPVGAIAGLMLADEEKEVTFSLDFRDGRSLLCVTDGRTYRDIEAAAGKHAFFK</sequence>